<evidence type="ECO:0000256" key="4">
    <source>
        <dbReference type="SAM" id="Phobius"/>
    </source>
</evidence>
<comment type="catalytic activity">
    <reaction evidence="2">
        <text>2 GTP = 3',3'-c-di-GMP + 2 diphosphate</text>
        <dbReference type="Rhea" id="RHEA:24898"/>
        <dbReference type="ChEBI" id="CHEBI:33019"/>
        <dbReference type="ChEBI" id="CHEBI:37565"/>
        <dbReference type="ChEBI" id="CHEBI:58805"/>
        <dbReference type="EC" id="2.7.7.65"/>
    </reaction>
</comment>
<dbReference type="CDD" id="cd12915">
    <property type="entry name" value="PDC2_DGC_like"/>
    <property type="match status" value="1"/>
</dbReference>
<dbReference type="EC" id="2.7.7.65" evidence="1"/>
<keyword evidence="4" id="KW-1133">Transmembrane helix</keyword>
<dbReference type="CDD" id="cd12914">
    <property type="entry name" value="PDC1_DGC_like"/>
    <property type="match status" value="1"/>
</dbReference>
<dbReference type="AlphaFoldDB" id="A0A5S9PAP2"/>
<evidence type="ECO:0000313" key="7">
    <source>
        <dbReference type="Proteomes" id="UP000433050"/>
    </source>
</evidence>
<feature type="region of interest" description="Disordered" evidence="3">
    <location>
        <begin position="495"/>
        <end position="520"/>
    </location>
</feature>
<feature type="compositionally biased region" description="Basic and acidic residues" evidence="3">
    <location>
        <begin position="500"/>
        <end position="520"/>
    </location>
</feature>
<name>A0A5S9PAP2_9HYPH</name>
<feature type="transmembrane region" description="Helical" evidence="4">
    <location>
        <begin position="302"/>
        <end position="321"/>
    </location>
</feature>
<organism evidence="6 7">
    <name type="scientific">Starkeya nomas</name>
    <dbReference type="NCBI Taxonomy" id="2666134"/>
    <lineage>
        <taxon>Bacteria</taxon>
        <taxon>Pseudomonadati</taxon>
        <taxon>Pseudomonadota</taxon>
        <taxon>Alphaproteobacteria</taxon>
        <taxon>Hyphomicrobiales</taxon>
        <taxon>Xanthobacteraceae</taxon>
        <taxon>Starkeya</taxon>
    </lineage>
</organism>
<dbReference type="RefSeq" id="WP_159599363.1">
    <property type="nucleotide sequence ID" value="NZ_CACSAS010000001.1"/>
</dbReference>
<dbReference type="PANTHER" id="PTHR45138">
    <property type="entry name" value="REGULATORY COMPONENTS OF SENSORY TRANSDUCTION SYSTEM"/>
    <property type="match status" value="1"/>
</dbReference>
<accession>A0A5S9PAP2</accession>
<dbReference type="InterPro" id="IPR029787">
    <property type="entry name" value="Nucleotide_cyclase"/>
</dbReference>
<dbReference type="SUPFAM" id="SSF55073">
    <property type="entry name" value="Nucleotide cyclase"/>
    <property type="match status" value="1"/>
</dbReference>
<dbReference type="PANTHER" id="PTHR45138:SF9">
    <property type="entry name" value="DIGUANYLATE CYCLASE DGCM-RELATED"/>
    <property type="match status" value="1"/>
</dbReference>
<evidence type="ECO:0000256" key="3">
    <source>
        <dbReference type="SAM" id="MobiDB-lite"/>
    </source>
</evidence>
<dbReference type="NCBIfam" id="TIGR00254">
    <property type="entry name" value="GGDEF"/>
    <property type="match status" value="1"/>
</dbReference>
<dbReference type="EMBL" id="CACSAS010000001">
    <property type="protein sequence ID" value="CAA0100837.1"/>
    <property type="molecule type" value="Genomic_DNA"/>
</dbReference>
<dbReference type="Pfam" id="PF00990">
    <property type="entry name" value="GGDEF"/>
    <property type="match status" value="1"/>
</dbReference>
<dbReference type="Proteomes" id="UP000433050">
    <property type="component" value="Unassembled WGS sequence"/>
</dbReference>
<evidence type="ECO:0000256" key="1">
    <source>
        <dbReference type="ARBA" id="ARBA00012528"/>
    </source>
</evidence>
<dbReference type="GO" id="GO:0052621">
    <property type="term" value="F:diguanylate cyclase activity"/>
    <property type="evidence" value="ECO:0007669"/>
    <property type="project" value="UniProtKB-EC"/>
</dbReference>
<evidence type="ECO:0000259" key="5">
    <source>
        <dbReference type="PROSITE" id="PS50887"/>
    </source>
</evidence>
<feature type="domain" description="GGDEF" evidence="5">
    <location>
        <begin position="371"/>
        <end position="505"/>
    </location>
</feature>
<dbReference type="InterPro" id="IPR000160">
    <property type="entry name" value="GGDEF_dom"/>
</dbReference>
<protein>
    <recommendedName>
        <fullName evidence="1">diguanylate cyclase</fullName>
        <ecNumber evidence="1">2.7.7.65</ecNumber>
    </recommendedName>
</protein>
<dbReference type="CDD" id="cd01949">
    <property type="entry name" value="GGDEF"/>
    <property type="match status" value="1"/>
</dbReference>
<gene>
    <name evidence="6" type="ORF">STARVERO_02663</name>
</gene>
<evidence type="ECO:0000313" key="6">
    <source>
        <dbReference type="EMBL" id="CAA0100837.1"/>
    </source>
</evidence>
<dbReference type="Pfam" id="PF22588">
    <property type="entry name" value="dCache_1_like"/>
    <property type="match status" value="1"/>
</dbReference>
<sequence>MTPTPPLEQNGPRRTGAVPRKRIGDLIIALVAVASLAILGAMIDTLRTAYNDVELRAEREAHSLLEASVSHLESQLALWDLSLKLAADIFHRDRFATLNADDRILLLSNLATNVSFIGSLLVLDRQGNISLDPMSPVRRTGNFSDRDYFLAPQKADVGTFISQPYRSRLRNHDPSIALSRRITGPDGGFDGVVMIAVRLASIRAMFDDLDPGQRGAIAVINAAGRVLMRHPSLDGSGDVDLDLSASPNFRRMLAEQTGSFSARAVTDGTQRLYVFTTVPGTDLLVSVGLAENEVFSGWYRRVYFTIAVIVAMCAIALLISLRLRAELARREAAEAQLAKLARTDPLTGLANRRVFEEFAERELRRSRRTDRPLSMILIDADHFKAVNDRYGHAVGDTILQLLATVMTRHLGRPGDLGVRFGGEEFIALLADTGAAGAAIVADRIRQGFETATSQTPNLDAPVTVSIGVAELTARMADVPDLVAAADRALYRAKASGRNRVMRDEETAGPPEAHEGGRREA</sequence>
<proteinExistence type="predicted"/>
<dbReference type="InterPro" id="IPR054327">
    <property type="entry name" value="His-kinase-like_sensor"/>
</dbReference>
<dbReference type="Gene3D" id="3.30.450.20">
    <property type="entry name" value="PAS domain"/>
    <property type="match status" value="2"/>
</dbReference>
<dbReference type="InterPro" id="IPR043128">
    <property type="entry name" value="Rev_trsase/Diguanyl_cyclase"/>
</dbReference>
<dbReference type="PROSITE" id="PS50887">
    <property type="entry name" value="GGDEF"/>
    <property type="match status" value="1"/>
</dbReference>
<keyword evidence="4" id="KW-0812">Transmembrane</keyword>
<dbReference type="SMART" id="SM00267">
    <property type="entry name" value="GGDEF"/>
    <property type="match status" value="1"/>
</dbReference>
<evidence type="ECO:0000256" key="2">
    <source>
        <dbReference type="ARBA" id="ARBA00034247"/>
    </source>
</evidence>
<dbReference type="Gene3D" id="3.30.70.270">
    <property type="match status" value="1"/>
</dbReference>
<feature type="transmembrane region" description="Helical" evidence="4">
    <location>
        <begin position="23"/>
        <end position="43"/>
    </location>
</feature>
<reference evidence="6 7" key="1">
    <citation type="submission" date="2019-12" db="EMBL/GenBank/DDBJ databases">
        <authorList>
            <person name="Reyes-Prieto M."/>
        </authorList>
    </citation>
    <scope>NUCLEOTIDE SEQUENCE [LARGE SCALE GENOMIC DNA]</scope>
    <source>
        <strain evidence="6">HF14-78462</strain>
    </source>
</reference>
<dbReference type="InterPro" id="IPR050469">
    <property type="entry name" value="Diguanylate_Cyclase"/>
</dbReference>
<keyword evidence="4" id="KW-0472">Membrane</keyword>
<dbReference type="FunFam" id="3.30.70.270:FF:000001">
    <property type="entry name" value="Diguanylate cyclase domain protein"/>
    <property type="match status" value="1"/>
</dbReference>
<keyword evidence="7" id="KW-1185">Reference proteome</keyword>